<dbReference type="PANTHER" id="PTHR14149:SF14">
    <property type="entry name" value="CALPONIN-HOMOLOGY (CH) DOMAIN-CONTAINING PROTEIN"/>
    <property type="match status" value="1"/>
</dbReference>
<keyword evidence="1" id="KW-0812">Transmembrane</keyword>
<evidence type="ECO:0000313" key="4">
    <source>
        <dbReference type="Proteomes" id="UP000193920"/>
    </source>
</evidence>
<dbReference type="STRING" id="1754190.A0A1Y2AL14"/>
<dbReference type="Gene3D" id="1.10.418.10">
    <property type="entry name" value="Calponin-like domain"/>
    <property type="match status" value="1"/>
</dbReference>
<feature type="transmembrane region" description="Helical" evidence="1">
    <location>
        <begin position="139"/>
        <end position="159"/>
    </location>
</feature>
<dbReference type="GO" id="GO:0005096">
    <property type="term" value="F:GTPase activator activity"/>
    <property type="evidence" value="ECO:0007669"/>
    <property type="project" value="TreeGrafter"/>
</dbReference>
<feature type="domain" description="Calponin-homology (CH)" evidence="2">
    <location>
        <begin position="14"/>
        <end position="119"/>
    </location>
</feature>
<name>A0A1Y2AL14_9FUNG</name>
<keyword evidence="4" id="KW-1185">Reference proteome</keyword>
<organism evidence="3 4">
    <name type="scientific">Neocallimastix californiae</name>
    <dbReference type="NCBI Taxonomy" id="1754190"/>
    <lineage>
        <taxon>Eukaryota</taxon>
        <taxon>Fungi</taxon>
        <taxon>Fungi incertae sedis</taxon>
        <taxon>Chytridiomycota</taxon>
        <taxon>Chytridiomycota incertae sedis</taxon>
        <taxon>Neocallimastigomycetes</taxon>
        <taxon>Neocallimastigales</taxon>
        <taxon>Neocallimastigaceae</taxon>
        <taxon>Neocallimastix</taxon>
    </lineage>
</organism>
<dbReference type="SMART" id="SM00033">
    <property type="entry name" value="CH"/>
    <property type="match status" value="1"/>
</dbReference>
<evidence type="ECO:0000256" key="1">
    <source>
        <dbReference type="SAM" id="Phobius"/>
    </source>
</evidence>
<dbReference type="EMBL" id="MCOG01000240">
    <property type="protein sequence ID" value="ORY22927.1"/>
    <property type="molecule type" value="Genomic_DNA"/>
</dbReference>
<dbReference type="SUPFAM" id="SSF47576">
    <property type="entry name" value="Calponin-homology domain, CH-domain"/>
    <property type="match status" value="1"/>
</dbReference>
<dbReference type="GO" id="GO:0051015">
    <property type="term" value="F:actin filament binding"/>
    <property type="evidence" value="ECO:0007669"/>
    <property type="project" value="TreeGrafter"/>
</dbReference>
<proteinExistence type="predicted"/>
<evidence type="ECO:0000259" key="2">
    <source>
        <dbReference type="PROSITE" id="PS50021"/>
    </source>
</evidence>
<evidence type="ECO:0000313" key="3">
    <source>
        <dbReference type="EMBL" id="ORY22927.1"/>
    </source>
</evidence>
<protein>
    <recommendedName>
        <fullName evidence="2">Calponin-homology (CH) domain-containing protein</fullName>
    </recommendedName>
</protein>
<dbReference type="OrthoDB" id="2121644at2759"/>
<accession>A0A1Y2AL14</accession>
<keyword evidence="1" id="KW-1133">Transmembrane helix</keyword>
<dbReference type="AlphaFoldDB" id="A0A1Y2AL14"/>
<dbReference type="PANTHER" id="PTHR14149">
    <property type="entry name" value="RAS GTPASE-ACTIVATING PROTEIN WITH IQ MOTIF"/>
    <property type="match status" value="1"/>
</dbReference>
<dbReference type="GO" id="GO:1903479">
    <property type="term" value="P:mitotic actomyosin contractile ring assembly actin filament organization"/>
    <property type="evidence" value="ECO:0007669"/>
    <property type="project" value="TreeGrafter"/>
</dbReference>
<dbReference type="PROSITE" id="PS50021">
    <property type="entry name" value="CH"/>
    <property type="match status" value="1"/>
</dbReference>
<dbReference type="Proteomes" id="UP000193920">
    <property type="component" value="Unassembled WGS sequence"/>
</dbReference>
<dbReference type="InterPro" id="IPR001715">
    <property type="entry name" value="CH_dom"/>
</dbReference>
<dbReference type="Pfam" id="PF00307">
    <property type="entry name" value="CH"/>
    <property type="match status" value="1"/>
</dbReference>
<dbReference type="InterPro" id="IPR036872">
    <property type="entry name" value="CH_dom_sf"/>
</dbReference>
<dbReference type="GO" id="GO:0005938">
    <property type="term" value="C:cell cortex"/>
    <property type="evidence" value="ECO:0007669"/>
    <property type="project" value="TreeGrafter"/>
</dbReference>
<dbReference type="CDD" id="cd21206">
    <property type="entry name" value="CH_IQGAP"/>
    <property type="match status" value="1"/>
</dbReference>
<sequence length="169" mass="20463">MDIERKNIQAYEYLCHVEEARDWIERCIEEQIDSKTFEEQLRRGIVLAKLAQIIQPGSVKKIFDAEKLQYRHSDNINYLFNVMRNIKFPENFIFELTDLYDKKNIPKVIYCLHALRYIRKSNSILKNKKKNKKKKKKKIINIEYSYIIYIHISIIQSLFRSYWFPSSSC</sequence>
<gene>
    <name evidence="3" type="ORF">LY90DRAFT_430293</name>
</gene>
<comment type="caution">
    <text evidence="3">The sequence shown here is derived from an EMBL/GenBank/DDBJ whole genome shotgun (WGS) entry which is preliminary data.</text>
</comment>
<reference evidence="3 4" key="1">
    <citation type="submission" date="2016-08" db="EMBL/GenBank/DDBJ databases">
        <title>A Parts List for Fungal Cellulosomes Revealed by Comparative Genomics.</title>
        <authorList>
            <consortium name="DOE Joint Genome Institute"/>
            <person name="Haitjema C.H."/>
            <person name="Gilmore S.P."/>
            <person name="Henske J.K."/>
            <person name="Solomon K.V."/>
            <person name="De Groot R."/>
            <person name="Kuo A."/>
            <person name="Mondo S.J."/>
            <person name="Salamov A.A."/>
            <person name="Labutti K."/>
            <person name="Zhao Z."/>
            <person name="Chiniquy J."/>
            <person name="Barry K."/>
            <person name="Brewer H.M."/>
            <person name="Purvine S.O."/>
            <person name="Wright A.T."/>
            <person name="Boxma B."/>
            <person name="Van Alen T."/>
            <person name="Hackstein J.H."/>
            <person name="Baker S.E."/>
            <person name="Grigoriev I.V."/>
            <person name="O'Malley M.A."/>
        </authorList>
    </citation>
    <scope>NUCLEOTIDE SEQUENCE [LARGE SCALE GENOMIC DNA]</scope>
    <source>
        <strain evidence="3 4">G1</strain>
    </source>
</reference>
<dbReference type="GO" id="GO:0005516">
    <property type="term" value="F:calmodulin binding"/>
    <property type="evidence" value="ECO:0007669"/>
    <property type="project" value="TreeGrafter"/>
</dbReference>
<keyword evidence="1" id="KW-0472">Membrane</keyword>